<dbReference type="CDD" id="cd00082">
    <property type="entry name" value="HisKA"/>
    <property type="match status" value="1"/>
</dbReference>
<accession>A0ABS4ERB1</accession>
<evidence type="ECO:0000256" key="2">
    <source>
        <dbReference type="ARBA" id="ARBA00004651"/>
    </source>
</evidence>
<evidence type="ECO:0000313" key="15">
    <source>
        <dbReference type="EMBL" id="MBP1860486.1"/>
    </source>
</evidence>
<evidence type="ECO:0000256" key="3">
    <source>
        <dbReference type="ARBA" id="ARBA00022475"/>
    </source>
</evidence>
<dbReference type="PANTHER" id="PTHR43065">
    <property type="entry name" value="SENSOR HISTIDINE KINASE"/>
    <property type="match status" value="1"/>
</dbReference>
<dbReference type="InterPro" id="IPR029151">
    <property type="entry name" value="Sensor-like_sf"/>
</dbReference>
<keyword evidence="6" id="KW-0812">Transmembrane</keyword>
<evidence type="ECO:0000256" key="10">
    <source>
        <dbReference type="ARBA" id="ARBA00022989"/>
    </source>
</evidence>
<dbReference type="Gene3D" id="3.30.450.20">
    <property type="entry name" value="PAS domain"/>
    <property type="match status" value="2"/>
</dbReference>
<dbReference type="InterPro" id="IPR003594">
    <property type="entry name" value="HATPase_dom"/>
</dbReference>
<dbReference type="SMART" id="SM00387">
    <property type="entry name" value="HATPase_c"/>
    <property type="match status" value="1"/>
</dbReference>
<evidence type="ECO:0000256" key="7">
    <source>
        <dbReference type="ARBA" id="ARBA00022741"/>
    </source>
</evidence>
<dbReference type="Pfam" id="PF02518">
    <property type="entry name" value="HATPase_c"/>
    <property type="match status" value="1"/>
</dbReference>
<dbReference type="Gene3D" id="6.10.250.3020">
    <property type="match status" value="1"/>
</dbReference>
<dbReference type="Gene3D" id="1.20.5.170">
    <property type="match status" value="1"/>
</dbReference>
<dbReference type="SUPFAM" id="SSF103190">
    <property type="entry name" value="Sensory domain-like"/>
    <property type="match status" value="1"/>
</dbReference>
<dbReference type="EC" id="2.7.13.3" evidence="12"/>
<dbReference type="PRINTS" id="PR00344">
    <property type="entry name" value="BCTRLSENSOR"/>
</dbReference>
<keyword evidence="8 12" id="KW-0418">Kinase</keyword>
<comment type="function">
    <text evidence="12">Member of the two-component regulatory system DctB/DctD involved in the transport of C4-dicarboxylates. DctB functions as a membrane-associated protein kinase that phosphorylates DctD in response to environmental signals.</text>
</comment>
<proteinExistence type="predicted"/>
<comment type="catalytic activity">
    <reaction evidence="1 12">
        <text>ATP + protein L-histidine = ADP + protein N-phospho-L-histidine.</text>
        <dbReference type="EC" id="2.7.13.3"/>
    </reaction>
</comment>
<dbReference type="Gene3D" id="1.10.287.130">
    <property type="match status" value="1"/>
</dbReference>
<name>A0ABS4ERB1_9HYPH</name>
<comment type="caution">
    <text evidence="15">The sequence shown here is derived from an EMBL/GenBank/DDBJ whole genome shotgun (WGS) entry which is preliminary data.</text>
</comment>
<comment type="subcellular location">
    <subcellularLocation>
        <location evidence="12">Cell inner membrane</location>
    </subcellularLocation>
    <subcellularLocation>
        <location evidence="2">Cell membrane</location>
        <topology evidence="2">Multi-pass membrane protein</topology>
    </subcellularLocation>
</comment>
<dbReference type="InterPro" id="IPR036097">
    <property type="entry name" value="HisK_dim/P_sf"/>
</dbReference>
<dbReference type="InterPro" id="IPR036890">
    <property type="entry name" value="HATPase_C_sf"/>
</dbReference>
<evidence type="ECO:0000256" key="5">
    <source>
        <dbReference type="ARBA" id="ARBA00022679"/>
    </source>
</evidence>
<dbReference type="SUPFAM" id="SSF47384">
    <property type="entry name" value="Homodimeric domain of signal transducing histidine kinase"/>
    <property type="match status" value="1"/>
</dbReference>
<dbReference type="PIRSF" id="PIRSF036431">
    <property type="entry name" value="STHK_DctB"/>
    <property type="match status" value="1"/>
</dbReference>
<evidence type="ECO:0000256" key="11">
    <source>
        <dbReference type="ARBA" id="ARBA00023012"/>
    </source>
</evidence>
<feature type="domain" description="Histidine kinase" evidence="14">
    <location>
        <begin position="388"/>
        <end position="598"/>
    </location>
</feature>
<keyword evidence="13" id="KW-0175">Coiled coil</keyword>
<dbReference type="Pfam" id="PF00512">
    <property type="entry name" value="HisKA"/>
    <property type="match status" value="1"/>
</dbReference>
<keyword evidence="4" id="KW-0597">Phosphoprotein</keyword>
<dbReference type="InterPro" id="IPR005467">
    <property type="entry name" value="His_kinase_dom"/>
</dbReference>
<reference evidence="15 16" key="1">
    <citation type="submission" date="2021-03" db="EMBL/GenBank/DDBJ databases">
        <title>Genomic Encyclopedia of Type Strains, Phase IV (KMG-IV): sequencing the most valuable type-strain genomes for metagenomic binning, comparative biology and taxonomic classification.</title>
        <authorList>
            <person name="Goeker M."/>
        </authorList>
    </citation>
    <scope>NUCLEOTIDE SEQUENCE [LARGE SCALE GENOMIC DNA]</scope>
    <source>
        <strain evidence="15 16">DSM 26427</strain>
    </source>
</reference>
<keyword evidence="9 12" id="KW-0067">ATP-binding</keyword>
<feature type="coiled-coil region" evidence="13">
    <location>
        <begin position="331"/>
        <end position="379"/>
    </location>
</feature>
<keyword evidence="10" id="KW-0472">Membrane</keyword>
<evidence type="ECO:0000313" key="16">
    <source>
        <dbReference type="Proteomes" id="UP000823786"/>
    </source>
</evidence>
<keyword evidence="12" id="KW-0997">Cell inner membrane</keyword>
<dbReference type="GO" id="GO:0004673">
    <property type="term" value="F:protein histidine kinase activity"/>
    <property type="evidence" value="ECO:0007669"/>
    <property type="project" value="UniProtKB-EC"/>
</dbReference>
<evidence type="ECO:0000256" key="8">
    <source>
        <dbReference type="ARBA" id="ARBA00022777"/>
    </source>
</evidence>
<evidence type="ECO:0000256" key="12">
    <source>
        <dbReference type="PIRNR" id="PIRNR036431"/>
    </source>
</evidence>
<dbReference type="Gene3D" id="3.30.565.10">
    <property type="entry name" value="Histidine kinase-like ATPase, C-terminal domain"/>
    <property type="match status" value="1"/>
</dbReference>
<dbReference type="InterPro" id="IPR003661">
    <property type="entry name" value="HisK_dim/P_dom"/>
</dbReference>
<dbReference type="PROSITE" id="PS50109">
    <property type="entry name" value="HIS_KIN"/>
    <property type="match status" value="1"/>
</dbReference>
<sequence length="598" mass="65207">MRLVHAGMALALILLSLWASGEIGRRRAEVALGTQARIDADLNAALLRTVLEKYRALPFVLSQDSALATALTAKDAATLDGLNRKLETLAAGTKAAVIYVIGADGIAVSASNWREPTSFVGNDYRFREYFQRAFAQGRAEHFALGSISKKPGLYISQRIDGINGPLGVVVVKVEFDDVEADWNASGKPTYVVDDRGIVLITSIPSWRFMTIGEIAPDRLAAIRESLQFGDAPLRPLPFEVAGTTKEGADLVRIVMPGGAGKSAFLDVRVQIPMTGWQLQHLVASEPSVDAGVREARMLALLVLLPLLACAAFLLRRRHLIALRIFNEQRAREDLERRVAERTLDLSQARDRLQTEITDHRNTEQKLQAVQQDLVQANRLAILGQVAAGVAHEINQPVATIRAYADNARVFLDRGQTAPAGENLESIAALTERIGTITDELKAFARKGRGTAEPTEMKDVIEGAVMLLRSRFSGRMDVLDILLPPEGLQVMGNRIRLEQVLINLLQNALEAVAPKGERGHVEVRIEDDAKEVLLAVSDNGPGISPEIREGLFTPFNTSKEGGLGLGLVISKDIVADYGGRMDVSSDDRGTRFIVYLKKA</sequence>
<dbReference type="PANTHER" id="PTHR43065:SF46">
    <property type="entry name" value="C4-DICARBOXYLATE TRANSPORT SENSOR PROTEIN DCTB"/>
    <property type="match status" value="1"/>
</dbReference>
<keyword evidence="5 12" id="KW-0808">Transferase</keyword>
<dbReference type="Proteomes" id="UP000823786">
    <property type="component" value="Unassembled WGS sequence"/>
</dbReference>
<evidence type="ECO:0000256" key="9">
    <source>
        <dbReference type="ARBA" id="ARBA00022840"/>
    </source>
</evidence>
<keyword evidence="7 12" id="KW-0547">Nucleotide-binding</keyword>
<dbReference type="SMART" id="SM00388">
    <property type="entry name" value="HisKA"/>
    <property type="match status" value="1"/>
</dbReference>
<evidence type="ECO:0000256" key="4">
    <source>
        <dbReference type="ARBA" id="ARBA00022553"/>
    </source>
</evidence>
<evidence type="ECO:0000256" key="6">
    <source>
        <dbReference type="ARBA" id="ARBA00022692"/>
    </source>
</evidence>
<keyword evidence="3 12" id="KW-1003">Cell membrane</keyword>
<keyword evidence="16" id="KW-1185">Reference proteome</keyword>
<dbReference type="InterPro" id="IPR017055">
    <property type="entry name" value="Sig_transdc_His_kinase_DctB"/>
</dbReference>
<evidence type="ECO:0000259" key="14">
    <source>
        <dbReference type="PROSITE" id="PS50109"/>
    </source>
</evidence>
<dbReference type="SUPFAM" id="SSF55874">
    <property type="entry name" value="ATPase domain of HSP90 chaperone/DNA topoisomerase II/histidine kinase"/>
    <property type="match status" value="1"/>
</dbReference>
<keyword evidence="11 12" id="KW-0902">Two-component regulatory system</keyword>
<keyword evidence="10" id="KW-1133">Transmembrane helix</keyword>
<dbReference type="EMBL" id="JAGGJV010000007">
    <property type="protein sequence ID" value="MBP1860486.1"/>
    <property type="molecule type" value="Genomic_DNA"/>
</dbReference>
<evidence type="ECO:0000256" key="13">
    <source>
        <dbReference type="SAM" id="Coils"/>
    </source>
</evidence>
<dbReference type="InterPro" id="IPR004358">
    <property type="entry name" value="Sig_transdc_His_kin-like_C"/>
</dbReference>
<organism evidence="15 16">
    <name type="scientific">Rhizobium herbae</name>
    <dbReference type="NCBI Taxonomy" id="508661"/>
    <lineage>
        <taxon>Bacteria</taxon>
        <taxon>Pseudomonadati</taxon>
        <taxon>Pseudomonadota</taxon>
        <taxon>Alphaproteobacteria</taxon>
        <taxon>Hyphomicrobiales</taxon>
        <taxon>Rhizobiaceae</taxon>
        <taxon>Rhizobium/Agrobacterium group</taxon>
        <taxon>Rhizobium</taxon>
    </lineage>
</organism>
<protein>
    <recommendedName>
        <fullName evidence="12">C4-dicarboxylate transport sensor protein</fullName>
        <ecNumber evidence="12">2.7.13.3</ecNumber>
    </recommendedName>
</protein>
<gene>
    <name evidence="15" type="ORF">J2Z75_004007</name>
</gene>
<evidence type="ECO:0000256" key="1">
    <source>
        <dbReference type="ARBA" id="ARBA00000085"/>
    </source>
</evidence>